<dbReference type="InterPro" id="IPR004839">
    <property type="entry name" value="Aminotransferase_I/II_large"/>
</dbReference>
<dbReference type="Gene3D" id="3.90.1150.10">
    <property type="entry name" value="Aspartate Aminotransferase, domain 1"/>
    <property type="match status" value="1"/>
</dbReference>
<protein>
    <recommendedName>
        <fullName evidence="6">Aminotransferase</fullName>
        <ecNumber evidence="6">2.6.1.-</ecNumber>
    </recommendedName>
</protein>
<evidence type="ECO:0000259" key="7">
    <source>
        <dbReference type="Pfam" id="PF00155"/>
    </source>
</evidence>
<dbReference type="PANTHER" id="PTHR46383:SF1">
    <property type="entry name" value="ASPARTATE AMINOTRANSFERASE"/>
    <property type="match status" value="1"/>
</dbReference>
<dbReference type="PANTHER" id="PTHR46383">
    <property type="entry name" value="ASPARTATE AMINOTRANSFERASE"/>
    <property type="match status" value="1"/>
</dbReference>
<evidence type="ECO:0000256" key="3">
    <source>
        <dbReference type="ARBA" id="ARBA00022576"/>
    </source>
</evidence>
<keyword evidence="3 6" id="KW-0032">Aminotransferase</keyword>
<dbReference type="GO" id="GO:0006520">
    <property type="term" value="P:amino acid metabolic process"/>
    <property type="evidence" value="ECO:0007669"/>
    <property type="project" value="InterPro"/>
</dbReference>
<dbReference type="InterPro" id="IPR015421">
    <property type="entry name" value="PyrdxlP-dep_Trfase_major"/>
</dbReference>
<evidence type="ECO:0000256" key="4">
    <source>
        <dbReference type="ARBA" id="ARBA00022679"/>
    </source>
</evidence>
<gene>
    <name evidence="8" type="ORF">UR63_C0012G0026</name>
</gene>
<evidence type="ECO:0000313" key="9">
    <source>
        <dbReference type="Proteomes" id="UP000034127"/>
    </source>
</evidence>
<dbReference type="EC" id="2.6.1.-" evidence="6"/>
<comment type="similarity">
    <text evidence="2 6">Belongs to the class-I pyridoxal-phosphate-dependent aminotransferase family.</text>
</comment>
<evidence type="ECO:0000256" key="2">
    <source>
        <dbReference type="ARBA" id="ARBA00007441"/>
    </source>
</evidence>
<dbReference type="CDD" id="cd00609">
    <property type="entry name" value="AAT_like"/>
    <property type="match status" value="1"/>
</dbReference>
<dbReference type="PROSITE" id="PS00105">
    <property type="entry name" value="AA_TRANSFER_CLASS_1"/>
    <property type="match status" value="1"/>
</dbReference>
<dbReference type="AlphaFoldDB" id="A0A0G0BUS8"/>
<reference evidence="8 9" key="1">
    <citation type="journal article" date="2015" name="Nature">
        <title>rRNA introns, odd ribosomes, and small enigmatic genomes across a large radiation of phyla.</title>
        <authorList>
            <person name="Brown C.T."/>
            <person name="Hug L.A."/>
            <person name="Thomas B.C."/>
            <person name="Sharon I."/>
            <person name="Castelle C.J."/>
            <person name="Singh A."/>
            <person name="Wilkins M.J."/>
            <person name="Williams K.H."/>
            <person name="Banfield J.F."/>
        </authorList>
    </citation>
    <scope>NUCLEOTIDE SEQUENCE [LARGE SCALE GENOMIC DNA]</scope>
</reference>
<proteinExistence type="inferred from homology"/>
<evidence type="ECO:0000256" key="6">
    <source>
        <dbReference type="RuleBase" id="RU000481"/>
    </source>
</evidence>
<keyword evidence="5" id="KW-0663">Pyridoxal phosphate</keyword>
<evidence type="ECO:0000256" key="1">
    <source>
        <dbReference type="ARBA" id="ARBA00001933"/>
    </source>
</evidence>
<evidence type="ECO:0000256" key="5">
    <source>
        <dbReference type="ARBA" id="ARBA00022898"/>
    </source>
</evidence>
<evidence type="ECO:0000313" key="8">
    <source>
        <dbReference type="EMBL" id="KKP67541.1"/>
    </source>
</evidence>
<keyword evidence="4 6" id="KW-0808">Transferase</keyword>
<accession>A0A0G0BUS8</accession>
<dbReference type="Gene3D" id="3.40.640.10">
    <property type="entry name" value="Type I PLP-dependent aspartate aminotransferase-like (Major domain)"/>
    <property type="match status" value="1"/>
</dbReference>
<comment type="cofactor">
    <cofactor evidence="1 6">
        <name>pyridoxal 5'-phosphate</name>
        <dbReference type="ChEBI" id="CHEBI:597326"/>
    </cofactor>
</comment>
<dbReference type="SUPFAM" id="SSF53383">
    <property type="entry name" value="PLP-dependent transferases"/>
    <property type="match status" value="1"/>
</dbReference>
<dbReference type="Pfam" id="PF00155">
    <property type="entry name" value="Aminotran_1_2"/>
    <property type="match status" value="1"/>
</dbReference>
<dbReference type="EMBL" id="LBPX01000012">
    <property type="protein sequence ID" value="KKP67541.1"/>
    <property type="molecule type" value="Genomic_DNA"/>
</dbReference>
<dbReference type="GO" id="GO:0030170">
    <property type="term" value="F:pyridoxal phosphate binding"/>
    <property type="evidence" value="ECO:0007669"/>
    <property type="project" value="InterPro"/>
</dbReference>
<organism evidence="8 9">
    <name type="scientific">Candidatus Roizmanbacteria bacterium GW2011_GWC2_35_12</name>
    <dbReference type="NCBI Taxonomy" id="1618485"/>
    <lineage>
        <taxon>Bacteria</taxon>
        <taxon>Candidatus Roizmaniibacteriota</taxon>
    </lineage>
</organism>
<comment type="caution">
    <text evidence="8">The sequence shown here is derived from an EMBL/GenBank/DDBJ whole genome shotgun (WGS) entry which is preliminary data.</text>
</comment>
<dbReference type="InterPro" id="IPR015422">
    <property type="entry name" value="PyrdxlP-dep_Trfase_small"/>
</dbReference>
<sequence length="498" mass="58674">MKKIIIPSKKYFNQAYKIIKNVSKFNEEPYNIFYHMIYKLFYKTPKLDQLVFNQTKQGKFKISDGTSDYKTFKPYIQQLIRDFKNHTYYRSYNGSLGNIEARQSVAYMENVKFKKNIYSFQNVALTEGSTGAISQIFEFIKRKYPRSEIIIGSPTYYIYKYSAKFYNLKFIEALGIKKMNDRITSFDPIPDILNKINKNIKLIVLTLPANPSSQVYKKKELRTLIYECKKNNILLLIDELFSDLIYQDNFFVQTDTIANKIDALDNLVIVKGFSKSKNLAGLRIGYLVSKNKILIEEITKISEQRQCFTSSSCFTGLISLDCFIQSIRQAISDYQDLNLLTNNLKNDFDKFSSTIRSYSCSDLTKIYFKYKKYSIKLKNYYSQYYDEVILILNQNIESATPKITAFNTFIKIKDLDSVNFFDFCVNFYLTCNIVTQIGPCFAFDQKRWENDDTLGFWLRISYARENKKLFIKSLQLFNEFKNLYLKYPSKFLKTNLSF</sequence>
<feature type="domain" description="Aminotransferase class I/classII large" evidence="7">
    <location>
        <begin position="70"/>
        <end position="304"/>
    </location>
</feature>
<dbReference type="InterPro" id="IPR050596">
    <property type="entry name" value="AspAT/PAT-like"/>
</dbReference>
<name>A0A0G0BUS8_9BACT</name>
<dbReference type="InterPro" id="IPR015424">
    <property type="entry name" value="PyrdxlP-dep_Trfase"/>
</dbReference>
<dbReference type="Proteomes" id="UP000034127">
    <property type="component" value="Unassembled WGS sequence"/>
</dbReference>
<dbReference type="InterPro" id="IPR004838">
    <property type="entry name" value="NHTrfase_class1_PyrdxlP-BS"/>
</dbReference>
<dbReference type="GO" id="GO:0008483">
    <property type="term" value="F:transaminase activity"/>
    <property type="evidence" value="ECO:0007669"/>
    <property type="project" value="UniProtKB-KW"/>
</dbReference>